<dbReference type="PANTHER" id="PTHR43726">
    <property type="entry name" value="3-METHYLORNITHINE SYNTHASE"/>
    <property type="match status" value="1"/>
</dbReference>
<comment type="cofactor">
    <cofactor evidence="7">
        <name>[4Fe-4S] cluster</name>
        <dbReference type="ChEBI" id="CHEBI:49883"/>
    </cofactor>
    <text evidence="7">Binds 1 [4Fe-4S] cluster. The cluster is coordinated with 3 cysteines and an exchangeable S-adenosyl-L-methionine.</text>
</comment>
<keyword evidence="2 7" id="KW-0949">S-adenosyl-L-methionine</keyword>
<dbReference type="CDD" id="cd01335">
    <property type="entry name" value="Radical_SAM"/>
    <property type="match status" value="1"/>
</dbReference>
<dbReference type="SFLD" id="SFLDG01082">
    <property type="entry name" value="B12-binding_domain_containing"/>
    <property type="match status" value="1"/>
</dbReference>
<dbReference type="GO" id="GO:0044272">
    <property type="term" value="P:sulfur compound biosynthetic process"/>
    <property type="evidence" value="ECO:0007669"/>
    <property type="project" value="UniProtKB-ARBA"/>
</dbReference>
<dbReference type="InterPro" id="IPR006638">
    <property type="entry name" value="Elp3/MiaA/NifB-like_rSAM"/>
</dbReference>
<evidence type="ECO:0000259" key="9">
    <source>
        <dbReference type="PROSITE" id="PS51918"/>
    </source>
</evidence>
<dbReference type="PROSITE" id="PS51918">
    <property type="entry name" value="RADICAL_SAM"/>
    <property type="match status" value="1"/>
</dbReference>
<dbReference type="SFLD" id="SFLDG01280">
    <property type="entry name" value="HydE/PylB-like"/>
    <property type="match status" value="1"/>
</dbReference>
<name>A0A2D3WCX1_9BACT</name>
<dbReference type="PIRSF" id="PIRSF004762">
    <property type="entry name" value="CHP00423"/>
    <property type="match status" value="1"/>
</dbReference>
<evidence type="ECO:0000256" key="7">
    <source>
        <dbReference type="PIRSR" id="PIRSR004762-1"/>
    </source>
</evidence>
<dbReference type="EMBL" id="DLUG01000172">
    <property type="protein sequence ID" value="DAB36136.1"/>
    <property type="molecule type" value="Genomic_DNA"/>
</dbReference>
<dbReference type="Pfam" id="PF04055">
    <property type="entry name" value="Radical_SAM"/>
    <property type="match status" value="1"/>
</dbReference>
<dbReference type="InterPro" id="IPR058240">
    <property type="entry name" value="rSAM_sf"/>
</dbReference>
<dbReference type="InterPro" id="IPR024021">
    <property type="entry name" value="FeFe-hyd_HydE_rSAM"/>
</dbReference>
<evidence type="ECO:0000256" key="1">
    <source>
        <dbReference type="ARBA" id="ARBA00022485"/>
    </source>
</evidence>
<feature type="binding site" evidence="7">
    <location>
        <position position="63"/>
    </location>
    <ligand>
        <name>[4Fe-4S] cluster</name>
        <dbReference type="ChEBI" id="CHEBI:49883"/>
        <note>4Fe-4S-S-AdoMet</note>
    </ligand>
</feature>
<comment type="caution">
    <text evidence="10">The sequence shown here is derived from an EMBL/GenBank/DDBJ whole genome shotgun (WGS) entry which is preliminary data.</text>
</comment>
<dbReference type="NCBIfam" id="TIGR03956">
    <property type="entry name" value="rSAM_HydE"/>
    <property type="match status" value="1"/>
</dbReference>
<dbReference type="SFLD" id="SFLDS00029">
    <property type="entry name" value="Radical_SAM"/>
    <property type="match status" value="1"/>
</dbReference>
<dbReference type="PANTHER" id="PTHR43726:SF1">
    <property type="entry name" value="BIOTIN SYNTHASE"/>
    <property type="match status" value="1"/>
</dbReference>
<evidence type="ECO:0000313" key="10">
    <source>
        <dbReference type="EMBL" id="DAB36136.1"/>
    </source>
</evidence>
<evidence type="ECO:0000313" key="11">
    <source>
        <dbReference type="Proteomes" id="UP000231638"/>
    </source>
</evidence>
<evidence type="ECO:0000256" key="2">
    <source>
        <dbReference type="ARBA" id="ARBA00022691"/>
    </source>
</evidence>
<dbReference type="GO" id="GO:0016740">
    <property type="term" value="F:transferase activity"/>
    <property type="evidence" value="ECO:0007669"/>
    <property type="project" value="TreeGrafter"/>
</dbReference>
<feature type="binding site" evidence="8">
    <location>
        <position position="176"/>
    </location>
    <ligand>
        <name>S-adenosyl-L-methionine</name>
        <dbReference type="ChEBI" id="CHEBI:59789"/>
    </ligand>
</feature>
<gene>
    <name evidence="10" type="ORF">CFH80_06450</name>
</gene>
<dbReference type="GO" id="GO:0051539">
    <property type="term" value="F:4 iron, 4 sulfur cluster binding"/>
    <property type="evidence" value="ECO:0007669"/>
    <property type="project" value="UniProtKB-KW"/>
</dbReference>
<dbReference type="SMART" id="SM00876">
    <property type="entry name" value="BATS"/>
    <property type="match status" value="1"/>
</dbReference>
<dbReference type="SFLD" id="SFLDG01060">
    <property type="entry name" value="BATS_domain_containing"/>
    <property type="match status" value="1"/>
</dbReference>
<feature type="binding site" evidence="8">
    <location>
        <position position="132"/>
    </location>
    <ligand>
        <name>(3R)-3-methyl-D-ornithine</name>
        <dbReference type="ChEBI" id="CHEBI:64642"/>
    </ligand>
</feature>
<dbReference type="InterPro" id="IPR010722">
    <property type="entry name" value="BATS_dom"/>
</dbReference>
<dbReference type="AlphaFoldDB" id="A0A2D3WCX1"/>
<reference evidence="10 11" key="1">
    <citation type="journal article" date="2017" name="Front. Microbiol.">
        <title>Comparative Genomic Analysis of the Class Epsilonproteobacteria and Proposed Reclassification to Epsilonbacteraeota (phyl. nov.).</title>
        <authorList>
            <person name="Waite D.W."/>
            <person name="Vanwonterghem I."/>
            <person name="Rinke C."/>
            <person name="Parks D.H."/>
            <person name="Zhang Y."/>
            <person name="Takai K."/>
            <person name="Sievert S.M."/>
            <person name="Simon J."/>
            <person name="Campbell B.J."/>
            <person name="Hanson T.E."/>
            <person name="Woyke T."/>
            <person name="Klotz M.G."/>
            <person name="Hugenholtz P."/>
        </authorList>
    </citation>
    <scope>NUCLEOTIDE SEQUENCE [LARGE SCALE GENOMIC DNA]</scope>
    <source>
        <strain evidence="10">UBA11420</strain>
    </source>
</reference>
<dbReference type="STRING" id="366522.GCA_001548055_01910"/>
<keyword evidence="1 7" id="KW-0004">4Fe-4S</keyword>
<feature type="binding site" evidence="7">
    <location>
        <position position="59"/>
    </location>
    <ligand>
        <name>[4Fe-4S] cluster</name>
        <dbReference type="ChEBI" id="CHEBI:49883"/>
        <note>4Fe-4S-S-AdoMet</note>
    </ligand>
</feature>
<dbReference type="GO" id="GO:0046872">
    <property type="term" value="F:metal ion binding"/>
    <property type="evidence" value="ECO:0007669"/>
    <property type="project" value="UniProtKB-KW"/>
</dbReference>
<proteinExistence type="predicted"/>
<dbReference type="InterPro" id="IPR034422">
    <property type="entry name" value="HydE/PylB-like"/>
</dbReference>
<keyword evidence="3" id="KW-0479">Metal-binding</keyword>
<evidence type="ECO:0000256" key="8">
    <source>
        <dbReference type="PIRSR" id="PIRSR004762-2"/>
    </source>
</evidence>
<dbReference type="GO" id="GO:0042364">
    <property type="term" value="P:water-soluble vitamin biosynthetic process"/>
    <property type="evidence" value="ECO:0007669"/>
    <property type="project" value="UniProtKB-ARBA"/>
</dbReference>
<comment type="cofactor">
    <cofactor evidence="6">
        <name>[2Fe-2S] cluster</name>
        <dbReference type="ChEBI" id="CHEBI:190135"/>
    </cofactor>
</comment>
<dbReference type="SMART" id="SM00729">
    <property type="entry name" value="Elp3"/>
    <property type="match status" value="1"/>
</dbReference>
<evidence type="ECO:0000256" key="4">
    <source>
        <dbReference type="ARBA" id="ARBA00023004"/>
    </source>
</evidence>
<dbReference type="Proteomes" id="UP000231638">
    <property type="component" value="Unassembled WGS sequence"/>
</dbReference>
<sequence length="355" mass="39777">MDRIAKVLQTHELSHQELVEFLRSDRYDEALFHAADQTRERYVGNDVHLKGLLEFSNICTRTCHYCGLRVENRFIKRYKLSSEEILSFARKAIDYGYKTIVLQSGESHSYSMEAMCDIIASIRALGATVTLSLGEKSEAEYQAYKEAGANRYLLRIETTDKALYQSLHPQMSFENRLKCLRILKELGYETGSGSLVGLPGQSITSLANDLLFFKQSDFDMIGIGPFIPSENTPLSDAKGGEFTMALKMMALVRLLLPKINIPATTAMETLDPNGRAIALKSGANVVMPVITVGEYRALYRLYPGKICIDDTPKHCRLCISGKIIAIGRGVADTNGDSERFIVRQKEQRNFYDANA</sequence>
<feature type="domain" description="Radical SAM core" evidence="9">
    <location>
        <begin position="45"/>
        <end position="264"/>
    </location>
</feature>
<feature type="binding site" evidence="8">
    <location>
        <position position="157"/>
    </location>
    <ligand>
        <name>S-adenosyl-L-methionine</name>
        <dbReference type="ChEBI" id="CHEBI:59789"/>
    </ligand>
</feature>
<protein>
    <submittedName>
        <fullName evidence="10">[FeFe] hydrogenase H-cluster radical SAM maturase HydE</fullName>
    </submittedName>
</protein>
<keyword evidence="4 7" id="KW-0408">Iron</keyword>
<evidence type="ECO:0000256" key="3">
    <source>
        <dbReference type="ARBA" id="ARBA00022723"/>
    </source>
</evidence>
<dbReference type="Gene3D" id="3.20.20.70">
    <property type="entry name" value="Aldolase class I"/>
    <property type="match status" value="1"/>
</dbReference>
<dbReference type="InterPro" id="IPR007197">
    <property type="entry name" value="rSAM"/>
</dbReference>
<feature type="binding site" evidence="7">
    <location>
        <position position="66"/>
    </location>
    <ligand>
        <name>[4Fe-4S] cluster</name>
        <dbReference type="ChEBI" id="CHEBI:49883"/>
        <note>4Fe-4S-S-AdoMet</note>
    </ligand>
</feature>
<dbReference type="SUPFAM" id="SSF102114">
    <property type="entry name" value="Radical SAM enzymes"/>
    <property type="match status" value="1"/>
</dbReference>
<organism evidence="10 11">
    <name type="scientific">Sulfurospirillum cavolei</name>
    <dbReference type="NCBI Taxonomy" id="366522"/>
    <lineage>
        <taxon>Bacteria</taxon>
        <taxon>Pseudomonadati</taxon>
        <taxon>Campylobacterota</taxon>
        <taxon>Epsilonproteobacteria</taxon>
        <taxon>Campylobacterales</taxon>
        <taxon>Sulfurospirillaceae</taxon>
        <taxon>Sulfurospirillum</taxon>
    </lineage>
</organism>
<dbReference type="InterPro" id="IPR013785">
    <property type="entry name" value="Aldolase_TIM"/>
</dbReference>
<keyword evidence="5 7" id="KW-0411">Iron-sulfur</keyword>
<evidence type="ECO:0000256" key="6">
    <source>
        <dbReference type="ARBA" id="ARBA00034078"/>
    </source>
</evidence>
<evidence type="ECO:0000256" key="5">
    <source>
        <dbReference type="ARBA" id="ARBA00023014"/>
    </source>
</evidence>
<accession>A0A2D3WCX1</accession>